<dbReference type="EMBL" id="MUMY01000005">
    <property type="protein sequence ID" value="ONM49406.1"/>
    <property type="molecule type" value="Genomic_DNA"/>
</dbReference>
<evidence type="ECO:0000313" key="1">
    <source>
        <dbReference type="EMBL" id="ONM49406.1"/>
    </source>
</evidence>
<keyword evidence="2" id="KW-1185">Reference proteome</keyword>
<gene>
    <name evidence="1" type="ORF">B0T46_08080</name>
</gene>
<dbReference type="Proteomes" id="UP000188836">
    <property type="component" value="Unassembled WGS sequence"/>
</dbReference>
<evidence type="ECO:0000313" key="2">
    <source>
        <dbReference type="Proteomes" id="UP000188836"/>
    </source>
</evidence>
<organism evidence="1 2">
    <name type="scientific">Nocardia donostiensis</name>
    <dbReference type="NCBI Taxonomy" id="1538463"/>
    <lineage>
        <taxon>Bacteria</taxon>
        <taxon>Bacillati</taxon>
        <taxon>Actinomycetota</taxon>
        <taxon>Actinomycetes</taxon>
        <taxon>Mycobacteriales</taxon>
        <taxon>Nocardiaceae</taxon>
        <taxon>Nocardia</taxon>
    </lineage>
</organism>
<protein>
    <submittedName>
        <fullName evidence="1">Uncharacterized protein</fullName>
    </submittedName>
</protein>
<dbReference type="AlphaFoldDB" id="A0A1V2TIV2"/>
<name>A0A1V2TIV2_9NOCA</name>
<reference evidence="1 2" key="1">
    <citation type="journal article" date="2016" name="Antonie Van Leeuwenhoek">
        <title>Nocardia donostiensis sp. nov., isolated from human respiratory specimens.</title>
        <authorList>
            <person name="Ercibengoa M."/>
            <person name="Bell M."/>
            <person name="Marimon J.M."/>
            <person name="Humrighouse B."/>
            <person name="Klenk H.P."/>
            <person name="Potter G."/>
            <person name="Perez-Trallero E."/>
        </authorList>
    </citation>
    <scope>NUCLEOTIDE SEQUENCE [LARGE SCALE GENOMIC DNA]</scope>
    <source>
        <strain evidence="1 2">X1655</strain>
    </source>
</reference>
<sequence>MFRQIDRSVHAIRLTEWDSGVKEGIARSILAVLEVRGITVPKTSRDRISDKADRGDLHTWIQRAAFVETAEDLFA</sequence>
<proteinExistence type="predicted"/>
<comment type="caution">
    <text evidence="1">The sequence shown here is derived from an EMBL/GenBank/DDBJ whole genome shotgun (WGS) entry which is preliminary data.</text>
</comment>
<accession>A0A1V2TIV2</accession>